<evidence type="ECO:0000313" key="1">
    <source>
        <dbReference type="EMBL" id="GAJ22696.1"/>
    </source>
</evidence>
<name>X1VWA3_9ZZZZ</name>
<comment type="caution">
    <text evidence="1">The sequence shown here is derived from an EMBL/GenBank/DDBJ whole genome shotgun (WGS) entry which is preliminary data.</text>
</comment>
<protein>
    <submittedName>
        <fullName evidence="1">Uncharacterized protein</fullName>
    </submittedName>
</protein>
<organism evidence="1">
    <name type="scientific">marine sediment metagenome</name>
    <dbReference type="NCBI Taxonomy" id="412755"/>
    <lineage>
        <taxon>unclassified sequences</taxon>
        <taxon>metagenomes</taxon>
        <taxon>ecological metagenomes</taxon>
    </lineage>
</organism>
<dbReference type="AlphaFoldDB" id="X1VWA3"/>
<dbReference type="EMBL" id="BARW01035765">
    <property type="protein sequence ID" value="GAJ22696.1"/>
    <property type="molecule type" value="Genomic_DNA"/>
</dbReference>
<feature type="non-terminal residue" evidence="1">
    <location>
        <position position="56"/>
    </location>
</feature>
<accession>X1VWA3</accession>
<sequence>MWISARLEDGRVKEPKKITMQLVKAHGLTKEEYDKIEDILGARAQLYRIRYLFCYV</sequence>
<proteinExistence type="predicted"/>
<reference evidence="1" key="1">
    <citation type="journal article" date="2014" name="Front. Microbiol.">
        <title>High frequency of phylogenetically diverse reductive dehalogenase-homologous genes in deep subseafloor sedimentary metagenomes.</title>
        <authorList>
            <person name="Kawai M."/>
            <person name="Futagami T."/>
            <person name="Toyoda A."/>
            <person name="Takaki Y."/>
            <person name="Nishi S."/>
            <person name="Hori S."/>
            <person name="Arai W."/>
            <person name="Tsubouchi T."/>
            <person name="Morono Y."/>
            <person name="Uchiyama I."/>
            <person name="Ito T."/>
            <person name="Fujiyama A."/>
            <person name="Inagaki F."/>
            <person name="Takami H."/>
        </authorList>
    </citation>
    <scope>NUCLEOTIDE SEQUENCE</scope>
    <source>
        <strain evidence="1">Expedition CK06-06</strain>
    </source>
</reference>
<gene>
    <name evidence="1" type="ORF">S12H4_55705</name>
</gene>